<gene>
    <name evidence="2" type="ORF">CANTEDRAFT_113583</name>
</gene>
<dbReference type="HOGENOM" id="CLU_1786594_0_0_1"/>
<name>G3B0V3_CANTC</name>
<keyword evidence="3" id="KW-1185">Reference proteome</keyword>
<organism evidence="3">
    <name type="scientific">Candida tenuis (strain ATCC 10573 / BCRC 21748 / CBS 615 / JCM 9827 / NBRC 10315 / NRRL Y-1498 / VKM Y-70)</name>
    <name type="common">Yeast</name>
    <name type="synonym">Yamadazyma tenuis</name>
    <dbReference type="NCBI Taxonomy" id="590646"/>
    <lineage>
        <taxon>Eukaryota</taxon>
        <taxon>Fungi</taxon>
        <taxon>Dikarya</taxon>
        <taxon>Ascomycota</taxon>
        <taxon>Saccharomycotina</taxon>
        <taxon>Pichiomycetes</taxon>
        <taxon>Debaryomycetaceae</taxon>
        <taxon>Yamadazyma</taxon>
    </lineage>
</organism>
<feature type="compositionally biased region" description="Low complexity" evidence="1">
    <location>
        <begin position="9"/>
        <end position="20"/>
    </location>
</feature>
<proteinExistence type="predicted"/>
<accession>G3B0V3</accession>
<sequence>MASDSSRDTAIASASTPATSHNDKFDITGIPVSPKPLEIDSDYLDSNLNSLAHSPTYSIFSNESEVKLDLNLIQSNELNDKMLVDYLDLGISGARKAQFEMPESGSLAGIKKIKLEPSDGFELSASRQNNEIGDYSIFDEVINFN</sequence>
<evidence type="ECO:0000313" key="3">
    <source>
        <dbReference type="Proteomes" id="UP000000707"/>
    </source>
</evidence>
<dbReference type="Proteomes" id="UP000000707">
    <property type="component" value="Unassembled WGS sequence"/>
</dbReference>
<protein>
    <submittedName>
        <fullName evidence="2">Uncharacterized protein</fullName>
    </submittedName>
</protein>
<dbReference type="EMBL" id="GL996515">
    <property type="protein sequence ID" value="EGV64811.1"/>
    <property type="molecule type" value="Genomic_DNA"/>
</dbReference>
<evidence type="ECO:0000313" key="2">
    <source>
        <dbReference type="EMBL" id="EGV64811.1"/>
    </source>
</evidence>
<evidence type="ECO:0000256" key="1">
    <source>
        <dbReference type="SAM" id="MobiDB-lite"/>
    </source>
</evidence>
<reference evidence="2 3" key="1">
    <citation type="journal article" date="2011" name="Proc. Natl. Acad. Sci. U.S.A.">
        <title>Comparative genomics of xylose-fermenting fungi for enhanced biofuel production.</title>
        <authorList>
            <person name="Wohlbach D.J."/>
            <person name="Kuo A."/>
            <person name="Sato T.K."/>
            <person name="Potts K.M."/>
            <person name="Salamov A.A."/>
            <person name="LaButti K.M."/>
            <person name="Sun H."/>
            <person name="Clum A."/>
            <person name="Pangilinan J.L."/>
            <person name="Lindquist E.A."/>
            <person name="Lucas S."/>
            <person name="Lapidus A."/>
            <person name="Jin M."/>
            <person name="Gunawan C."/>
            <person name="Balan V."/>
            <person name="Dale B.E."/>
            <person name="Jeffries T.W."/>
            <person name="Zinkel R."/>
            <person name="Barry K.W."/>
            <person name="Grigoriev I.V."/>
            <person name="Gasch A.P."/>
        </authorList>
    </citation>
    <scope>NUCLEOTIDE SEQUENCE [LARGE SCALE GENOMIC DNA]</scope>
    <source>
        <strain evidence="3">ATCC 10573 / BCRC 21748 / CBS 615 / JCM 9827 / NBRC 10315 / NRRL Y-1498 / VKM Y-70</strain>
    </source>
</reference>
<feature type="region of interest" description="Disordered" evidence="1">
    <location>
        <begin position="1"/>
        <end position="31"/>
    </location>
</feature>
<dbReference type="AlphaFoldDB" id="G3B0V3"/>